<protein>
    <submittedName>
        <fullName evidence="1">Uncharacterized protein</fullName>
    </submittedName>
</protein>
<dbReference type="OrthoDB" id="7791148at2759"/>
<gene>
    <name evidence="1" type="ORF">T01_8153</name>
</gene>
<comment type="caution">
    <text evidence="1">The sequence shown here is derived from an EMBL/GenBank/DDBJ whole genome shotgun (WGS) entry which is preliminary data.</text>
</comment>
<dbReference type="AlphaFoldDB" id="A0A0V1BXH4"/>
<dbReference type="EMBL" id="JYDH01000007">
    <property type="protein sequence ID" value="KRY41608.1"/>
    <property type="molecule type" value="Genomic_DNA"/>
</dbReference>
<keyword evidence="2" id="KW-1185">Reference proteome</keyword>
<name>A0A0V1BXH4_TRISP</name>
<evidence type="ECO:0000313" key="2">
    <source>
        <dbReference type="Proteomes" id="UP000054776"/>
    </source>
</evidence>
<dbReference type="Proteomes" id="UP000054776">
    <property type="component" value="Unassembled WGS sequence"/>
</dbReference>
<organism evidence="1 2">
    <name type="scientific">Trichinella spiralis</name>
    <name type="common">Trichina worm</name>
    <dbReference type="NCBI Taxonomy" id="6334"/>
    <lineage>
        <taxon>Eukaryota</taxon>
        <taxon>Metazoa</taxon>
        <taxon>Ecdysozoa</taxon>
        <taxon>Nematoda</taxon>
        <taxon>Enoplea</taxon>
        <taxon>Dorylaimia</taxon>
        <taxon>Trichinellida</taxon>
        <taxon>Trichinellidae</taxon>
        <taxon>Trichinella</taxon>
    </lineage>
</organism>
<sequence>MQQRRIFPWTLSNATKKTEHMKESDRFISKEWECYVSRPPALTEKSYDQLVDVLRNYSSPQLSKVTLQYNFHSWKQSSNELISDLTCCLCRLLHALYYVENNMLREQFAYGHRGESLQMRLYPRNILTVLPIPKAWLNSSCLRCRKFVFVAEDIVTGIDVDYQIHDQKLGHFENIHQKMTQEIPIQKQ</sequence>
<evidence type="ECO:0000313" key="1">
    <source>
        <dbReference type="EMBL" id="KRY41608.1"/>
    </source>
</evidence>
<proteinExistence type="predicted"/>
<reference evidence="1 2" key="1">
    <citation type="submission" date="2015-01" db="EMBL/GenBank/DDBJ databases">
        <title>Evolution of Trichinella species and genotypes.</title>
        <authorList>
            <person name="Korhonen P.K."/>
            <person name="Edoardo P."/>
            <person name="Giuseppe L.R."/>
            <person name="Gasser R.B."/>
        </authorList>
    </citation>
    <scope>NUCLEOTIDE SEQUENCE [LARGE SCALE GENOMIC DNA]</scope>
    <source>
        <strain evidence="1">ISS3</strain>
    </source>
</reference>
<dbReference type="InParanoid" id="A0A0V1BXH4"/>
<accession>A0A0V1BXH4</accession>